<evidence type="ECO:0008006" key="3">
    <source>
        <dbReference type="Google" id="ProtNLM"/>
    </source>
</evidence>
<evidence type="ECO:0000313" key="2">
    <source>
        <dbReference type="Proteomes" id="UP001596171"/>
    </source>
</evidence>
<evidence type="ECO:0000313" key="1">
    <source>
        <dbReference type="EMBL" id="MFC6202565.1"/>
    </source>
</evidence>
<dbReference type="EMBL" id="JBHSSE010000024">
    <property type="protein sequence ID" value="MFC6202565.1"/>
    <property type="molecule type" value="Genomic_DNA"/>
</dbReference>
<accession>A0ABW1SLG1</accession>
<comment type="caution">
    <text evidence="1">The sequence shown here is derived from an EMBL/GenBank/DDBJ whole genome shotgun (WGS) entry which is preliminary data.</text>
</comment>
<organism evidence="1 2">
    <name type="scientific">Lactiplantibacillus nangangensis</name>
    <dbReference type="NCBI Taxonomy" id="2559917"/>
    <lineage>
        <taxon>Bacteria</taxon>
        <taxon>Bacillati</taxon>
        <taxon>Bacillota</taxon>
        <taxon>Bacilli</taxon>
        <taxon>Lactobacillales</taxon>
        <taxon>Lactobacillaceae</taxon>
        <taxon>Lactiplantibacillus</taxon>
    </lineage>
</organism>
<name>A0ABW1SLG1_9LACO</name>
<keyword evidence="2" id="KW-1185">Reference proteome</keyword>
<dbReference type="Proteomes" id="UP001596171">
    <property type="component" value="Unassembled WGS sequence"/>
</dbReference>
<dbReference type="RefSeq" id="WP_137616585.1">
    <property type="nucleotide sequence ID" value="NZ_BJDI01000010.1"/>
</dbReference>
<proteinExistence type="predicted"/>
<sequence>MQIDPSIEKLTPALDRSTDSNNWKLVRLLLKTQLDQEADMVQLSDMHDIDFATGKFLDHLGRLVGEYRGQMDDKFYRSMIKSRIARQHSNGTINELYGIIAVTLGAAPSEFKVQPMWNLTGEARAVQVLGIPNKYVDSLQKREMVLERINDSVAADVHVIGIGFQVEGSTAVYIGTTVTRARKHVGVMDYRLPRDHDGAVINTASTAINRQRMHVGVVKEG</sequence>
<protein>
    <recommendedName>
        <fullName evidence="3">DUF2612 domain-containing protein</fullName>
    </recommendedName>
</protein>
<gene>
    <name evidence="1" type="ORF">ACFP1L_11895</name>
</gene>
<reference evidence="2" key="1">
    <citation type="journal article" date="2019" name="Int. J. Syst. Evol. Microbiol.">
        <title>The Global Catalogue of Microorganisms (GCM) 10K type strain sequencing project: providing services to taxonomists for standard genome sequencing and annotation.</title>
        <authorList>
            <consortium name="The Broad Institute Genomics Platform"/>
            <consortium name="The Broad Institute Genome Sequencing Center for Infectious Disease"/>
            <person name="Wu L."/>
            <person name="Ma J."/>
        </authorList>
    </citation>
    <scope>NUCLEOTIDE SEQUENCE [LARGE SCALE GENOMIC DNA]</scope>
    <source>
        <strain evidence="2">CCM 8930</strain>
    </source>
</reference>